<evidence type="ECO:0000256" key="4">
    <source>
        <dbReference type="ARBA" id="ARBA00022692"/>
    </source>
</evidence>
<dbReference type="InterPro" id="IPR036640">
    <property type="entry name" value="ABC1_TM_sf"/>
</dbReference>
<dbReference type="RefSeq" id="WP_130649107.1">
    <property type="nucleotide sequence ID" value="NZ_BMHA01000007.1"/>
</dbReference>
<dbReference type="InterPro" id="IPR017871">
    <property type="entry name" value="ABC_transporter-like_CS"/>
</dbReference>
<keyword evidence="6 12" id="KW-0067">ATP-binding</keyword>
<keyword evidence="2" id="KW-0813">Transport</keyword>
<evidence type="ECO:0000259" key="11">
    <source>
        <dbReference type="PROSITE" id="PS50929"/>
    </source>
</evidence>
<dbReference type="GO" id="GO:0016887">
    <property type="term" value="F:ATP hydrolysis activity"/>
    <property type="evidence" value="ECO:0007669"/>
    <property type="project" value="InterPro"/>
</dbReference>
<evidence type="ECO:0000259" key="10">
    <source>
        <dbReference type="PROSITE" id="PS50893"/>
    </source>
</evidence>
<dbReference type="InterPro" id="IPR027417">
    <property type="entry name" value="P-loop_NTPase"/>
</dbReference>
<dbReference type="InterPro" id="IPR003439">
    <property type="entry name" value="ABC_transporter-like_ATP-bd"/>
</dbReference>
<evidence type="ECO:0000256" key="9">
    <source>
        <dbReference type="SAM" id="Phobius"/>
    </source>
</evidence>
<evidence type="ECO:0000256" key="7">
    <source>
        <dbReference type="ARBA" id="ARBA00022989"/>
    </source>
</evidence>
<keyword evidence="5" id="KW-0547">Nucleotide-binding</keyword>
<feature type="transmembrane region" description="Helical" evidence="9">
    <location>
        <begin position="260"/>
        <end position="286"/>
    </location>
</feature>
<dbReference type="GO" id="GO:0140359">
    <property type="term" value="F:ABC-type transporter activity"/>
    <property type="evidence" value="ECO:0007669"/>
    <property type="project" value="InterPro"/>
</dbReference>
<keyword evidence="13" id="KW-1185">Reference proteome</keyword>
<comment type="subcellular location">
    <subcellularLocation>
        <location evidence="1">Cell membrane</location>
        <topology evidence="1">Multi-pass membrane protein</topology>
    </subcellularLocation>
</comment>
<dbReference type="SMART" id="SM00382">
    <property type="entry name" value="AAA"/>
    <property type="match status" value="1"/>
</dbReference>
<dbReference type="InterPro" id="IPR039421">
    <property type="entry name" value="Type_1_exporter"/>
</dbReference>
<dbReference type="Pfam" id="PF00005">
    <property type="entry name" value="ABC_tran"/>
    <property type="match status" value="1"/>
</dbReference>
<dbReference type="PROSITE" id="PS50929">
    <property type="entry name" value="ABC_TM1F"/>
    <property type="match status" value="1"/>
</dbReference>
<dbReference type="EMBL" id="BMHA01000007">
    <property type="protein sequence ID" value="GGI06827.1"/>
    <property type="molecule type" value="Genomic_DNA"/>
</dbReference>
<proteinExistence type="predicted"/>
<evidence type="ECO:0000313" key="13">
    <source>
        <dbReference type="Proteomes" id="UP000650511"/>
    </source>
</evidence>
<feature type="domain" description="ABC transmembrane type-1" evidence="11">
    <location>
        <begin position="38"/>
        <end position="323"/>
    </location>
</feature>
<keyword evidence="8 9" id="KW-0472">Membrane</keyword>
<dbReference type="Proteomes" id="UP000650511">
    <property type="component" value="Unassembled WGS sequence"/>
</dbReference>
<dbReference type="PANTHER" id="PTHR24221:SF654">
    <property type="entry name" value="ATP-BINDING CASSETTE SUB-FAMILY B MEMBER 6"/>
    <property type="match status" value="1"/>
</dbReference>
<dbReference type="PANTHER" id="PTHR24221">
    <property type="entry name" value="ATP-BINDING CASSETTE SUB-FAMILY B"/>
    <property type="match status" value="1"/>
</dbReference>
<name>A0A8J3AAY4_9ACTN</name>
<evidence type="ECO:0000313" key="12">
    <source>
        <dbReference type="EMBL" id="GGI06827.1"/>
    </source>
</evidence>
<feature type="domain" description="ABC transporter" evidence="10">
    <location>
        <begin position="365"/>
        <end position="601"/>
    </location>
</feature>
<feature type="transmembrane region" description="Helical" evidence="9">
    <location>
        <begin position="74"/>
        <end position="98"/>
    </location>
</feature>
<dbReference type="CDD" id="cd07346">
    <property type="entry name" value="ABC_6TM_exporters"/>
    <property type="match status" value="1"/>
</dbReference>
<organism evidence="12 13">
    <name type="scientific">Egicoccus halophilus</name>
    <dbReference type="NCBI Taxonomy" id="1670830"/>
    <lineage>
        <taxon>Bacteria</taxon>
        <taxon>Bacillati</taxon>
        <taxon>Actinomycetota</taxon>
        <taxon>Nitriliruptoria</taxon>
        <taxon>Egicoccales</taxon>
        <taxon>Egicoccaceae</taxon>
        <taxon>Egicoccus</taxon>
    </lineage>
</organism>
<dbReference type="InterPro" id="IPR011527">
    <property type="entry name" value="ABC1_TM_dom"/>
</dbReference>
<dbReference type="Pfam" id="PF00664">
    <property type="entry name" value="ABC_membrane"/>
    <property type="match status" value="1"/>
</dbReference>
<dbReference type="OrthoDB" id="9806127at2"/>
<keyword evidence="7 9" id="KW-1133">Transmembrane helix</keyword>
<evidence type="ECO:0000256" key="6">
    <source>
        <dbReference type="ARBA" id="ARBA00022840"/>
    </source>
</evidence>
<dbReference type="AlphaFoldDB" id="A0A8J3AAY4"/>
<comment type="caution">
    <text evidence="12">The sequence shown here is derived from an EMBL/GenBank/DDBJ whole genome shotgun (WGS) entry which is preliminary data.</text>
</comment>
<evidence type="ECO:0000256" key="1">
    <source>
        <dbReference type="ARBA" id="ARBA00004651"/>
    </source>
</evidence>
<dbReference type="InterPro" id="IPR003593">
    <property type="entry name" value="AAA+_ATPase"/>
</dbReference>
<dbReference type="GO" id="GO:0005886">
    <property type="term" value="C:plasma membrane"/>
    <property type="evidence" value="ECO:0007669"/>
    <property type="project" value="UniProtKB-SubCell"/>
</dbReference>
<feature type="transmembrane region" description="Helical" evidence="9">
    <location>
        <begin position="292"/>
        <end position="312"/>
    </location>
</feature>
<accession>A0A8J3AAY4</accession>
<protein>
    <submittedName>
        <fullName evidence="12">Multidrug ABC transporter ATP-binding protein</fullName>
    </submittedName>
</protein>
<dbReference type="GO" id="GO:0005524">
    <property type="term" value="F:ATP binding"/>
    <property type="evidence" value="ECO:0007669"/>
    <property type="project" value="UniProtKB-KW"/>
</dbReference>
<dbReference type="SUPFAM" id="SSF52540">
    <property type="entry name" value="P-loop containing nucleoside triphosphate hydrolases"/>
    <property type="match status" value="1"/>
</dbReference>
<reference evidence="12" key="1">
    <citation type="journal article" date="2014" name="Int. J. Syst. Evol. Microbiol.">
        <title>Complete genome sequence of Corynebacterium casei LMG S-19264T (=DSM 44701T), isolated from a smear-ripened cheese.</title>
        <authorList>
            <consortium name="US DOE Joint Genome Institute (JGI-PGF)"/>
            <person name="Walter F."/>
            <person name="Albersmeier A."/>
            <person name="Kalinowski J."/>
            <person name="Ruckert C."/>
        </authorList>
    </citation>
    <scope>NUCLEOTIDE SEQUENCE</scope>
    <source>
        <strain evidence="12">CGMCC 1.14988</strain>
    </source>
</reference>
<dbReference type="GO" id="GO:0034040">
    <property type="term" value="F:ATPase-coupled lipid transmembrane transporter activity"/>
    <property type="evidence" value="ECO:0007669"/>
    <property type="project" value="TreeGrafter"/>
</dbReference>
<dbReference type="SUPFAM" id="SSF90123">
    <property type="entry name" value="ABC transporter transmembrane region"/>
    <property type="match status" value="1"/>
</dbReference>
<dbReference type="Gene3D" id="1.20.1560.10">
    <property type="entry name" value="ABC transporter type 1, transmembrane domain"/>
    <property type="match status" value="1"/>
</dbReference>
<keyword evidence="3" id="KW-1003">Cell membrane</keyword>
<evidence type="ECO:0000256" key="5">
    <source>
        <dbReference type="ARBA" id="ARBA00022741"/>
    </source>
</evidence>
<dbReference type="PROSITE" id="PS00211">
    <property type="entry name" value="ABC_TRANSPORTER_1"/>
    <property type="match status" value="1"/>
</dbReference>
<keyword evidence="4 9" id="KW-0812">Transmembrane</keyword>
<evidence type="ECO:0000256" key="8">
    <source>
        <dbReference type="ARBA" id="ARBA00023136"/>
    </source>
</evidence>
<sequence>MSATTTSSTVTPTPPEGAWRTLVRGISLSPELRTGLPATLLLALLATAGRAIVPIAVQRTIDDGLGGAGGGVDLGAVTTAVVLAGIAVLITAAASGWMNWRLATVVETALSNLRVRAFRHIHDLSMLHQATQQRGSLTARVTSDIDEISRFMQWAGLNLITATGQLTVSLLVMLYYSWQLTLVVLVVFLPFLFVARAFQVRLTAAYLAVRERVGHLLGALAETVVGAPVVRAYGIERRTQRRLDGRIEDHRSAAIRAGRLSALFSGSGEVFAGVATAGAVATGVFLGIDGDLTPGTVLAFLFLIALFVEPVLMATEVINEGQTAVAGWRRVLDVLDLDPDVADPADDGVDLPDGPIGVTFDHVAFRYPRVGESGRDASGPLVLRDVHLDIVPQTRVAVVGETGSGKTTFAKLLTRLMDPSEGRVLLAGTDLRRVRFDSLRRRVVMVPQDGMLFDGTIASNVRQGQPSIDDDDLELAMVELGLADWVAELPQGLQTRVGERGNALSAGERQLVALARAYVANPDLLVLDEATSAVDPATEVRLQRALVGLTSGRTTITIAHRLSTAEAADEVLVFDGGELVERGPHGDLVDGGGIYAGLHASWRAGTHSR</sequence>
<feature type="transmembrane region" description="Helical" evidence="9">
    <location>
        <begin position="34"/>
        <end position="53"/>
    </location>
</feature>
<gene>
    <name evidence="12" type="ORF">GCM10011354_21040</name>
</gene>
<dbReference type="FunFam" id="3.40.50.300:FF:000299">
    <property type="entry name" value="ABC transporter ATP-binding protein/permease"/>
    <property type="match status" value="1"/>
</dbReference>
<reference evidence="12" key="2">
    <citation type="submission" date="2020-09" db="EMBL/GenBank/DDBJ databases">
        <authorList>
            <person name="Sun Q."/>
            <person name="Zhou Y."/>
        </authorList>
    </citation>
    <scope>NUCLEOTIDE SEQUENCE</scope>
    <source>
        <strain evidence="12">CGMCC 1.14988</strain>
    </source>
</reference>
<dbReference type="PROSITE" id="PS50893">
    <property type="entry name" value="ABC_TRANSPORTER_2"/>
    <property type="match status" value="1"/>
</dbReference>
<evidence type="ECO:0000256" key="3">
    <source>
        <dbReference type="ARBA" id="ARBA00022475"/>
    </source>
</evidence>
<evidence type="ECO:0000256" key="2">
    <source>
        <dbReference type="ARBA" id="ARBA00022448"/>
    </source>
</evidence>
<dbReference type="Gene3D" id="3.40.50.300">
    <property type="entry name" value="P-loop containing nucleotide triphosphate hydrolases"/>
    <property type="match status" value="1"/>
</dbReference>
<feature type="transmembrane region" description="Helical" evidence="9">
    <location>
        <begin position="175"/>
        <end position="195"/>
    </location>
</feature>